<dbReference type="Proteomes" id="UP000287651">
    <property type="component" value="Unassembled WGS sequence"/>
</dbReference>
<evidence type="ECO:0000313" key="1">
    <source>
        <dbReference type="EMBL" id="RRT62980.1"/>
    </source>
</evidence>
<dbReference type="EMBL" id="AMZH03006775">
    <property type="protein sequence ID" value="RRT62980.1"/>
    <property type="molecule type" value="Genomic_DNA"/>
</dbReference>
<protein>
    <submittedName>
        <fullName evidence="1">Uncharacterized protein</fullName>
    </submittedName>
</protein>
<proteinExistence type="predicted"/>
<accession>A0A426ZG73</accession>
<comment type="caution">
    <text evidence="1">The sequence shown here is derived from an EMBL/GenBank/DDBJ whole genome shotgun (WGS) entry which is preliminary data.</text>
</comment>
<organism evidence="1 2">
    <name type="scientific">Ensete ventricosum</name>
    <name type="common">Abyssinian banana</name>
    <name type="synonym">Musa ensete</name>
    <dbReference type="NCBI Taxonomy" id="4639"/>
    <lineage>
        <taxon>Eukaryota</taxon>
        <taxon>Viridiplantae</taxon>
        <taxon>Streptophyta</taxon>
        <taxon>Embryophyta</taxon>
        <taxon>Tracheophyta</taxon>
        <taxon>Spermatophyta</taxon>
        <taxon>Magnoliopsida</taxon>
        <taxon>Liliopsida</taxon>
        <taxon>Zingiberales</taxon>
        <taxon>Musaceae</taxon>
        <taxon>Ensete</taxon>
    </lineage>
</organism>
<name>A0A426ZG73_ENSVE</name>
<dbReference type="AlphaFoldDB" id="A0A426ZG73"/>
<evidence type="ECO:0000313" key="2">
    <source>
        <dbReference type="Proteomes" id="UP000287651"/>
    </source>
</evidence>
<sequence length="185" mass="20240">MATLAGPLGTSFSQSGNRYVTGWKLDVGALVLVFPPRDNHPVIKCYQTPVGGFAFPHRKVVSTSSSPSFRSVGRASIRVVRRGIIGAEFFEGKHIRRAIDHGPRCVEPILRGRVQAPSIRAPVTIRRCICISGSRSSKEEKMTPARSSPAHSALRISTSSDSAATSMMSTLWRLGMGYYFIFRSD</sequence>
<reference evidence="1 2" key="1">
    <citation type="journal article" date="2014" name="Agronomy (Basel)">
        <title>A Draft Genome Sequence for Ensete ventricosum, the Drought-Tolerant Tree Against Hunger.</title>
        <authorList>
            <person name="Harrison J."/>
            <person name="Moore K.A."/>
            <person name="Paszkiewicz K."/>
            <person name="Jones T."/>
            <person name="Grant M."/>
            <person name="Ambacheew D."/>
            <person name="Muzemil S."/>
            <person name="Studholme D.J."/>
        </authorList>
    </citation>
    <scope>NUCLEOTIDE SEQUENCE [LARGE SCALE GENOMIC DNA]</scope>
</reference>
<gene>
    <name evidence="1" type="ORF">B296_00040899</name>
</gene>